<evidence type="ECO:0000313" key="1">
    <source>
        <dbReference type="EMBL" id="KAF2855433.1"/>
    </source>
</evidence>
<reference evidence="1" key="1">
    <citation type="submission" date="2020-01" db="EMBL/GenBank/DDBJ databases">
        <authorList>
            <consortium name="DOE Joint Genome Institute"/>
            <person name="Haridas S."/>
            <person name="Albert R."/>
            <person name="Binder M."/>
            <person name="Bloem J."/>
            <person name="Labutti K."/>
            <person name="Salamov A."/>
            <person name="Andreopoulos B."/>
            <person name="Baker S.E."/>
            <person name="Barry K."/>
            <person name="Bills G."/>
            <person name="Bluhm B.H."/>
            <person name="Cannon C."/>
            <person name="Castanera R."/>
            <person name="Culley D.E."/>
            <person name="Daum C."/>
            <person name="Ezra D."/>
            <person name="Gonzalez J.B."/>
            <person name="Henrissat B."/>
            <person name="Kuo A."/>
            <person name="Liang C."/>
            <person name="Lipzen A."/>
            <person name="Lutzoni F."/>
            <person name="Magnuson J."/>
            <person name="Mondo S."/>
            <person name="Nolan M."/>
            <person name="Ohm R."/>
            <person name="Pangilinan J."/>
            <person name="Park H.-J."/>
            <person name="Ramirez L."/>
            <person name="Alfaro M."/>
            <person name="Sun H."/>
            <person name="Tritt A."/>
            <person name="Yoshinaga Y."/>
            <person name="Zwiers L.-H."/>
            <person name="Turgeon B.G."/>
            <person name="Goodwin S.B."/>
            <person name="Spatafora J.W."/>
            <person name="Crous P.W."/>
            <person name="Grigoriev I.V."/>
        </authorList>
    </citation>
    <scope>NUCLEOTIDE SEQUENCE</scope>
    <source>
        <strain evidence="1">IPT5</strain>
    </source>
</reference>
<dbReference type="EMBL" id="MU006290">
    <property type="protein sequence ID" value="KAF2855433.1"/>
    <property type="molecule type" value="Genomic_DNA"/>
</dbReference>
<gene>
    <name evidence="1" type="ORF">T440DRAFT_474850</name>
</gene>
<keyword evidence="2" id="KW-1185">Reference proteome</keyword>
<dbReference type="OrthoDB" id="4156665at2759"/>
<dbReference type="Proteomes" id="UP000799423">
    <property type="component" value="Unassembled WGS sequence"/>
</dbReference>
<proteinExistence type="predicted"/>
<organism evidence="1 2">
    <name type="scientific">Plenodomus tracheiphilus IPT5</name>
    <dbReference type="NCBI Taxonomy" id="1408161"/>
    <lineage>
        <taxon>Eukaryota</taxon>
        <taxon>Fungi</taxon>
        <taxon>Dikarya</taxon>
        <taxon>Ascomycota</taxon>
        <taxon>Pezizomycotina</taxon>
        <taxon>Dothideomycetes</taxon>
        <taxon>Pleosporomycetidae</taxon>
        <taxon>Pleosporales</taxon>
        <taxon>Pleosporineae</taxon>
        <taxon>Leptosphaeriaceae</taxon>
        <taxon>Plenodomus</taxon>
    </lineage>
</organism>
<accession>A0A6A7BJ77</accession>
<evidence type="ECO:0000313" key="2">
    <source>
        <dbReference type="Proteomes" id="UP000799423"/>
    </source>
</evidence>
<protein>
    <submittedName>
        <fullName evidence="1">Uncharacterized protein</fullName>
    </submittedName>
</protein>
<name>A0A6A7BJ77_9PLEO</name>
<sequence length="155" mass="17930">MAPSTRNPALASKIEQMRLAIAPIVHIETGKPAPDFPHTMLDLFLLTEDQLDALAQYYSQTSPTALTHQYPQTMSWELPFLNKDPNLPEGCKLSELERLKVKMRMFARFIGMRGADTPRWEYERQVEILQHKIKRSVQEEEISPGKYYWGPSTRP</sequence>
<dbReference type="AlphaFoldDB" id="A0A6A7BJ77"/>